<accession>A0A8X6JWS2</accession>
<keyword evidence="2" id="KW-1185">Reference proteome</keyword>
<evidence type="ECO:0000313" key="1">
    <source>
        <dbReference type="EMBL" id="GFS41398.1"/>
    </source>
</evidence>
<reference evidence="1" key="1">
    <citation type="submission" date="2020-08" db="EMBL/GenBank/DDBJ databases">
        <title>Multicomponent nature underlies the extraordinary mechanical properties of spider dragline silk.</title>
        <authorList>
            <person name="Kono N."/>
            <person name="Nakamura H."/>
            <person name="Mori M."/>
            <person name="Yoshida Y."/>
            <person name="Ohtoshi R."/>
            <person name="Malay A.D."/>
            <person name="Moran D.A.P."/>
            <person name="Tomita M."/>
            <person name="Numata K."/>
            <person name="Arakawa K."/>
        </authorList>
    </citation>
    <scope>NUCLEOTIDE SEQUENCE</scope>
</reference>
<proteinExistence type="predicted"/>
<evidence type="ECO:0000313" key="2">
    <source>
        <dbReference type="Proteomes" id="UP000887013"/>
    </source>
</evidence>
<dbReference type="EMBL" id="BMAW01043836">
    <property type="protein sequence ID" value="GFS41398.1"/>
    <property type="molecule type" value="Genomic_DNA"/>
</dbReference>
<comment type="caution">
    <text evidence="1">The sequence shown here is derived from an EMBL/GenBank/DDBJ whole genome shotgun (WGS) entry which is preliminary data.</text>
</comment>
<organism evidence="1 2">
    <name type="scientific">Nephila pilipes</name>
    <name type="common">Giant wood spider</name>
    <name type="synonym">Nephila maculata</name>
    <dbReference type="NCBI Taxonomy" id="299642"/>
    <lineage>
        <taxon>Eukaryota</taxon>
        <taxon>Metazoa</taxon>
        <taxon>Ecdysozoa</taxon>
        <taxon>Arthropoda</taxon>
        <taxon>Chelicerata</taxon>
        <taxon>Arachnida</taxon>
        <taxon>Araneae</taxon>
        <taxon>Araneomorphae</taxon>
        <taxon>Entelegynae</taxon>
        <taxon>Araneoidea</taxon>
        <taxon>Nephilidae</taxon>
        <taxon>Nephila</taxon>
    </lineage>
</organism>
<gene>
    <name evidence="1" type="ORF">NPIL_161711</name>
</gene>
<dbReference type="Proteomes" id="UP000887013">
    <property type="component" value="Unassembled WGS sequence"/>
</dbReference>
<name>A0A8X6JWS2_NEPPI</name>
<protein>
    <submittedName>
        <fullName evidence="1">Uncharacterized protein</fullName>
    </submittedName>
</protein>
<dbReference type="AlphaFoldDB" id="A0A8X6JWS2"/>
<sequence>MTTSRFYLGGGVSRLLVVPTALVKQFSHYSFQRKIHFFAVIPTLFQGLKMAKDKKKVFADDYNGQLSSSSDTSFLRFFPEHLLRFLLMSSFPSLLHAINCLP</sequence>